<dbReference type="InterPro" id="IPR029063">
    <property type="entry name" value="SAM-dependent_MTases_sf"/>
</dbReference>
<evidence type="ECO:0000313" key="3">
    <source>
        <dbReference type="Proteomes" id="UP001165685"/>
    </source>
</evidence>
<dbReference type="SUPFAM" id="SSF53335">
    <property type="entry name" value="S-adenosyl-L-methionine-dependent methyltransferases"/>
    <property type="match status" value="1"/>
</dbReference>
<organism evidence="2 3">
    <name type="scientific">Nocardiopsis suaedae</name>
    <dbReference type="NCBI Taxonomy" id="3018444"/>
    <lineage>
        <taxon>Bacteria</taxon>
        <taxon>Bacillati</taxon>
        <taxon>Actinomycetota</taxon>
        <taxon>Actinomycetes</taxon>
        <taxon>Streptosporangiales</taxon>
        <taxon>Nocardiopsidaceae</taxon>
        <taxon>Nocardiopsis</taxon>
    </lineage>
</organism>
<keyword evidence="2" id="KW-0808">Transferase</keyword>
<keyword evidence="2" id="KW-0489">Methyltransferase</keyword>
<gene>
    <name evidence="2" type="ORF">O4U47_21910</name>
</gene>
<dbReference type="GO" id="GO:0032259">
    <property type="term" value="P:methylation"/>
    <property type="evidence" value="ECO:0007669"/>
    <property type="project" value="UniProtKB-KW"/>
</dbReference>
<dbReference type="PRINTS" id="PR00507">
    <property type="entry name" value="N12N6MTFRASE"/>
</dbReference>
<accession>A0ABT4TSP6</accession>
<sequence>MSDSRHAPERRAKAIADAVETTWHSAHGHGRLEVPASVVAALSFLAPPPDRRAEVADRITALDTEQFTEFIRQQWEDFVRTRPDLTTPAWPLLEVWHGHHQATDAVREAARAAGRAAIAAGPFELTGVRETRWEVDLFGVLLTTMRGTKSAAARGQYYTPAPVADAAASLLMEDLDKAPWVYEPTAGTGGMLRAAAQTMRIRGRDPASAVWLATDIDPLAVACAAVNSVLWELGPKVLLTVSDSLAEDLDTALEWAIGQRNETLAIAERFREYRAVVEAFRAAQDLLNRNTDL</sequence>
<dbReference type="Proteomes" id="UP001165685">
    <property type="component" value="Unassembled WGS sequence"/>
</dbReference>
<name>A0ABT4TSP6_9ACTN</name>
<evidence type="ECO:0000313" key="2">
    <source>
        <dbReference type="EMBL" id="MDA2807177.1"/>
    </source>
</evidence>
<dbReference type="Gene3D" id="3.40.50.150">
    <property type="entry name" value="Vaccinia Virus protein VP39"/>
    <property type="match status" value="1"/>
</dbReference>
<protein>
    <submittedName>
        <fullName evidence="2">N-6 DNA methylase</fullName>
    </submittedName>
</protein>
<comment type="caution">
    <text evidence="2">The sequence shown here is derived from an EMBL/GenBank/DDBJ whole genome shotgun (WGS) entry which is preliminary data.</text>
</comment>
<proteinExistence type="predicted"/>
<dbReference type="EMBL" id="JAQFWP010000048">
    <property type="protein sequence ID" value="MDA2807177.1"/>
    <property type="molecule type" value="Genomic_DNA"/>
</dbReference>
<dbReference type="Pfam" id="PF02384">
    <property type="entry name" value="N6_Mtase"/>
    <property type="match status" value="1"/>
</dbReference>
<keyword evidence="3" id="KW-1185">Reference proteome</keyword>
<evidence type="ECO:0000259" key="1">
    <source>
        <dbReference type="Pfam" id="PF02384"/>
    </source>
</evidence>
<dbReference type="GO" id="GO:0008168">
    <property type="term" value="F:methyltransferase activity"/>
    <property type="evidence" value="ECO:0007669"/>
    <property type="project" value="UniProtKB-KW"/>
</dbReference>
<dbReference type="RefSeq" id="WP_270679807.1">
    <property type="nucleotide sequence ID" value="NZ_JAQFWP010000048.1"/>
</dbReference>
<feature type="domain" description="DNA methylase adenine-specific" evidence="1">
    <location>
        <begin position="148"/>
        <end position="250"/>
    </location>
</feature>
<dbReference type="InterPro" id="IPR003356">
    <property type="entry name" value="DNA_methylase_A-5"/>
</dbReference>
<reference evidence="2" key="1">
    <citation type="submission" date="2023-01" db="EMBL/GenBank/DDBJ databases">
        <title>Draft genome sequence of Nocardiopsis sp. LSu2-4 isolated from halophytes.</title>
        <authorList>
            <person name="Duangmal K."/>
            <person name="Chantavorakit T."/>
        </authorList>
    </citation>
    <scope>NUCLEOTIDE SEQUENCE</scope>
    <source>
        <strain evidence="2">LSu2-4</strain>
    </source>
</reference>